<dbReference type="Pfam" id="PF14534">
    <property type="entry name" value="DUF4440"/>
    <property type="match status" value="1"/>
</dbReference>
<accession>A0ABX1MQJ5</accession>
<evidence type="ECO:0000313" key="3">
    <source>
        <dbReference type="Proteomes" id="UP000652074"/>
    </source>
</evidence>
<dbReference type="InterPro" id="IPR027843">
    <property type="entry name" value="DUF4440"/>
</dbReference>
<reference evidence="2 3" key="1">
    <citation type="submission" date="2019-12" db="EMBL/GenBank/DDBJ databases">
        <title>Comparative genomics gives insights into the taxonomy of the Azoarcus-Aromatoleum group and reveals separate origins of nif in the plant-associated Azoarcus and non-plant-associated Aromatoleum sub-groups.</title>
        <authorList>
            <person name="Lafos M."/>
            <person name="Maluk M."/>
            <person name="Batista M."/>
            <person name="Junghare M."/>
            <person name="Carmona M."/>
            <person name="Faoro H."/>
            <person name="Cruz L.M."/>
            <person name="Battistoni F."/>
            <person name="De Souza E."/>
            <person name="Pedrosa F."/>
            <person name="Chen W.-M."/>
            <person name="Poole P.S."/>
            <person name="Dixon R.A."/>
            <person name="James E.K."/>
        </authorList>
    </citation>
    <scope>NUCLEOTIDE SEQUENCE [LARGE SCALE GENOMIC DNA]</scope>
    <source>
        <strain evidence="2 3">ToN1</strain>
    </source>
</reference>
<sequence>MSERPVTGLSPEQQELWQRVNDLWSLSLERNAEKIRSTIHPRYVGWDMNQSTTHDRETAIQSVLGDAPAVTGYELVPLSVQVYDRTVGIVHYMYSASVTPKDAAPLQVTGKWSEVYLRQDSQWVMVSVSGRPDSPTGDLRAVE</sequence>
<gene>
    <name evidence="2" type="ORF">GPA26_07200</name>
</gene>
<comment type="caution">
    <text evidence="2">The sequence shown here is derived from an EMBL/GenBank/DDBJ whole genome shotgun (WGS) entry which is preliminary data.</text>
</comment>
<evidence type="ECO:0000259" key="1">
    <source>
        <dbReference type="Pfam" id="PF14534"/>
    </source>
</evidence>
<evidence type="ECO:0000313" key="2">
    <source>
        <dbReference type="EMBL" id="NMF88269.1"/>
    </source>
</evidence>
<dbReference type="SUPFAM" id="SSF54427">
    <property type="entry name" value="NTF2-like"/>
    <property type="match status" value="1"/>
</dbReference>
<proteinExistence type="predicted"/>
<organism evidence="2 3">
    <name type="scientific">Aromatoleum petrolei</name>
    <dbReference type="NCBI Taxonomy" id="76116"/>
    <lineage>
        <taxon>Bacteria</taxon>
        <taxon>Pseudomonadati</taxon>
        <taxon>Pseudomonadota</taxon>
        <taxon>Betaproteobacteria</taxon>
        <taxon>Rhodocyclales</taxon>
        <taxon>Rhodocyclaceae</taxon>
        <taxon>Aromatoleum</taxon>
    </lineage>
</organism>
<protein>
    <submittedName>
        <fullName evidence="2">DUF4440 domain-containing protein</fullName>
    </submittedName>
</protein>
<dbReference type="RefSeq" id="WP_169205695.1">
    <property type="nucleotide sequence ID" value="NZ_CP059560.1"/>
</dbReference>
<keyword evidence="3" id="KW-1185">Reference proteome</keyword>
<name>A0ABX1MQJ5_9RHOO</name>
<dbReference type="Proteomes" id="UP000652074">
    <property type="component" value="Unassembled WGS sequence"/>
</dbReference>
<dbReference type="EMBL" id="WTVR01000011">
    <property type="protein sequence ID" value="NMF88269.1"/>
    <property type="molecule type" value="Genomic_DNA"/>
</dbReference>
<feature type="domain" description="DUF4440" evidence="1">
    <location>
        <begin position="18"/>
        <end position="125"/>
    </location>
</feature>
<dbReference type="InterPro" id="IPR032710">
    <property type="entry name" value="NTF2-like_dom_sf"/>
</dbReference>
<dbReference type="Gene3D" id="3.10.450.50">
    <property type="match status" value="1"/>
</dbReference>